<dbReference type="AlphaFoldDB" id="A0AAD7PPH6"/>
<dbReference type="PANTHER" id="PTHR33623:SF17">
    <property type="entry name" value="DUF4378 DOMAIN-CONTAINING PROTEIN"/>
    <property type="match status" value="1"/>
</dbReference>
<gene>
    <name evidence="1" type="ORF">O6P43_017543</name>
</gene>
<protein>
    <submittedName>
        <fullName evidence="1">DUF4378 domain protein</fullName>
    </submittedName>
</protein>
<proteinExistence type="predicted"/>
<accession>A0AAD7PPH6</accession>
<dbReference type="PANTHER" id="PTHR33623">
    <property type="entry name" value="OS04G0572500 PROTEIN"/>
    <property type="match status" value="1"/>
</dbReference>
<keyword evidence="2" id="KW-1185">Reference proteome</keyword>
<name>A0AAD7PPH6_QUISA</name>
<evidence type="ECO:0000313" key="1">
    <source>
        <dbReference type="EMBL" id="KAJ7962294.1"/>
    </source>
</evidence>
<dbReference type="KEGG" id="qsa:O6P43_017543"/>
<reference evidence="1" key="1">
    <citation type="journal article" date="2023" name="Science">
        <title>Elucidation of the pathway for biosynthesis of saponin adjuvants from the soapbark tree.</title>
        <authorList>
            <person name="Reed J."/>
            <person name="Orme A."/>
            <person name="El-Demerdash A."/>
            <person name="Owen C."/>
            <person name="Martin L.B.B."/>
            <person name="Misra R.C."/>
            <person name="Kikuchi S."/>
            <person name="Rejzek M."/>
            <person name="Martin A.C."/>
            <person name="Harkess A."/>
            <person name="Leebens-Mack J."/>
            <person name="Louveau T."/>
            <person name="Stephenson M.J."/>
            <person name="Osbourn A."/>
        </authorList>
    </citation>
    <scope>NUCLEOTIDE SEQUENCE</scope>
    <source>
        <strain evidence="1">S10</strain>
    </source>
</reference>
<dbReference type="EMBL" id="JARAOO010000007">
    <property type="protein sequence ID" value="KAJ7962294.1"/>
    <property type="molecule type" value="Genomic_DNA"/>
</dbReference>
<sequence length="410" mass="46742">MASTTISISSTNVQQRKFIPTECRPRMLKDFLNENLNSCSSSGFQSFPRKPSDPMIRDLLEFDLKSCPLPRSRSMVLSSSKSTFHAILNVFKSISFTAVKSPSILPRSLSRKLSKRNWRKENETEKKESIKMVIKIKDIIRWKSFRDLVEEQSPPLDFTSSPQHCTTFTTTTGSSGSTSSKSSSLCDSDFTSEYLPSWDGNSLEFVENDIVASKKLSPIVGKNSVETTAPSSYLVGPKELLPCQEEEEHSPVSVLGFHFEENEEPFLPFEQQKVAHMEKENGVEEKAMELLQLVKAATSTSQICKAINMDQILLEFFKDELNTWRNQIRSNDGFELEILRIAKDWMNEQHHYGSIFGYDIEQQKDACIRCMDKEGRWSKFGEEQEELGLEIECGILDVLVDELLNDFFSL</sequence>
<organism evidence="1 2">
    <name type="scientific">Quillaja saponaria</name>
    <name type="common">Soap bark tree</name>
    <dbReference type="NCBI Taxonomy" id="32244"/>
    <lineage>
        <taxon>Eukaryota</taxon>
        <taxon>Viridiplantae</taxon>
        <taxon>Streptophyta</taxon>
        <taxon>Embryophyta</taxon>
        <taxon>Tracheophyta</taxon>
        <taxon>Spermatophyta</taxon>
        <taxon>Magnoliopsida</taxon>
        <taxon>eudicotyledons</taxon>
        <taxon>Gunneridae</taxon>
        <taxon>Pentapetalae</taxon>
        <taxon>rosids</taxon>
        <taxon>fabids</taxon>
        <taxon>Fabales</taxon>
        <taxon>Quillajaceae</taxon>
        <taxon>Quillaja</taxon>
    </lineage>
</organism>
<comment type="caution">
    <text evidence="1">The sequence shown here is derived from an EMBL/GenBank/DDBJ whole genome shotgun (WGS) entry which is preliminary data.</text>
</comment>
<evidence type="ECO:0000313" key="2">
    <source>
        <dbReference type="Proteomes" id="UP001163823"/>
    </source>
</evidence>
<dbReference type="Proteomes" id="UP001163823">
    <property type="component" value="Chromosome 7"/>
</dbReference>